<dbReference type="InterPro" id="IPR002049">
    <property type="entry name" value="LE_dom"/>
</dbReference>
<reference evidence="1" key="1">
    <citation type="journal article" date="2023" name="Insect Mol. Biol.">
        <title>Genome sequencing provides insights into the evolution of gene families encoding plant cell wall-degrading enzymes in longhorned beetles.</title>
        <authorList>
            <person name="Shin N.R."/>
            <person name="Okamura Y."/>
            <person name="Kirsch R."/>
            <person name="Pauchet Y."/>
        </authorList>
    </citation>
    <scope>NUCLEOTIDE SEQUENCE</scope>
    <source>
        <strain evidence="1">RBIC_L_NR</strain>
    </source>
</reference>
<name>A0AAV8WUX3_9CUCU</name>
<accession>A0AAV8WUX3</accession>
<evidence type="ECO:0000313" key="1">
    <source>
        <dbReference type="EMBL" id="KAJ8929531.1"/>
    </source>
</evidence>
<dbReference type="CDD" id="cd00055">
    <property type="entry name" value="EGF_Lam"/>
    <property type="match status" value="1"/>
</dbReference>
<organism evidence="1 2">
    <name type="scientific">Rhamnusium bicolor</name>
    <dbReference type="NCBI Taxonomy" id="1586634"/>
    <lineage>
        <taxon>Eukaryota</taxon>
        <taxon>Metazoa</taxon>
        <taxon>Ecdysozoa</taxon>
        <taxon>Arthropoda</taxon>
        <taxon>Hexapoda</taxon>
        <taxon>Insecta</taxon>
        <taxon>Pterygota</taxon>
        <taxon>Neoptera</taxon>
        <taxon>Endopterygota</taxon>
        <taxon>Coleoptera</taxon>
        <taxon>Polyphaga</taxon>
        <taxon>Cucujiformia</taxon>
        <taxon>Chrysomeloidea</taxon>
        <taxon>Cerambycidae</taxon>
        <taxon>Lepturinae</taxon>
        <taxon>Rhagiini</taxon>
        <taxon>Rhamnusium</taxon>
    </lineage>
</organism>
<sequence length="164" mass="18815">MGRIHEVLLDKAKSDIPTYPSSHSVEKCECPKEYTGFSCQDPNEGYFRYFSKNPKDKWIDLVIGKAQPCECNGRSKQCHPNTGQCMVRIKFIKFLDILIEFFVVLRIALSIRRAPTAIYAMWVTIRIRMEIVQHVSAPLQIKITQKVVHQAITVLFVNAKKVSS</sequence>
<dbReference type="EMBL" id="JANEYF010004975">
    <property type="protein sequence ID" value="KAJ8929531.1"/>
    <property type="molecule type" value="Genomic_DNA"/>
</dbReference>
<dbReference type="AlphaFoldDB" id="A0AAV8WUX3"/>
<evidence type="ECO:0008006" key="3">
    <source>
        <dbReference type="Google" id="ProtNLM"/>
    </source>
</evidence>
<dbReference type="GO" id="GO:0048731">
    <property type="term" value="P:system development"/>
    <property type="evidence" value="ECO:0007669"/>
    <property type="project" value="UniProtKB-ARBA"/>
</dbReference>
<evidence type="ECO:0000313" key="2">
    <source>
        <dbReference type="Proteomes" id="UP001162156"/>
    </source>
</evidence>
<keyword evidence="2" id="KW-1185">Reference proteome</keyword>
<comment type="caution">
    <text evidence="1">The sequence shown here is derived from an EMBL/GenBank/DDBJ whole genome shotgun (WGS) entry which is preliminary data.</text>
</comment>
<gene>
    <name evidence="1" type="ORF">NQ314_017789</name>
</gene>
<dbReference type="Proteomes" id="UP001162156">
    <property type="component" value="Unassembled WGS sequence"/>
</dbReference>
<dbReference type="Gene3D" id="2.170.300.10">
    <property type="entry name" value="Tie2 ligand-binding domain superfamily"/>
    <property type="match status" value="1"/>
</dbReference>
<dbReference type="GO" id="GO:0048513">
    <property type="term" value="P:animal organ development"/>
    <property type="evidence" value="ECO:0007669"/>
    <property type="project" value="UniProtKB-ARBA"/>
</dbReference>
<proteinExistence type="predicted"/>
<protein>
    <recommendedName>
        <fullName evidence="3">EGF-like domain-containing protein</fullName>
    </recommendedName>
</protein>